<evidence type="ECO:0000259" key="1">
    <source>
        <dbReference type="Pfam" id="PF12146"/>
    </source>
</evidence>
<keyword evidence="3" id="KW-1185">Reference proteome</keyword>
<dbReference type="GO" id="GO:0016787">
    <property type="term" value="F:hydrolase activity"/>
    <property type="evidence" value="ECO:0007669"/>
    <property type="project" value="UniProtKB-KW"/>
</dbReference>
<gene>
    <name evidence="2" type="ORF">EOI86_16990</name>
</gene>
<dbReference type="Proteomes" id="UP000287447">
    <property type="component" value="Unassembled WGS sequence"/>
</dbReference>
<dbReference type="InterPro" id="IPR029058">
    <property type="entry name" value="AB_hydrolase_fold"/>
</dbReference>
<dbReference type="RefSeq" id="WP_127766333.1">
    <property type="nucleotide sequence ID" value="NZ_SADE01000002.1"/>
</dbReference>
<dbReference type="InterPro" id="IPR050228">
    <property type="entry name" value="Carboxylesterase_BioH"/>
</dbReference>
<dbReference type="Gene3D" id="3.40.50.1820">
    <property type="entry name" value="alpha/beta hydrolase"/>
    <property type="match status" value="1"/>
</dbReference>
<dbReference type="EMBL" id="SADE01000002">
    <property type="protein sequence ID" value="RVU36858.1"/>
    <property type="molecule type" value="Genomic_DNA"/>
</dbReference>
<reference evidence="3" key="1">
    <citation type="submission" date="2019-01" db="EMBL/GenBank/DDBJ databases">
        <title>Gri0909 isolated from a small marine red alga.</title>
        <authorList>
            <person name="Kim J."/>
            <person name="Jeong S.E."/>
            <person name="Jeon C.O."/>
        </authorList>
    </citation>
    <scope>NUCLEOTIDE SEQUENCE [LARGE SCALE GENOMIC DNA]</scope>
    <source>
        <strain evidence="3">Gri0909</strain>
    </source>
</reference>
<proteinExistence type="predicted"/>
<comment type="caution">
    <text evidence="2">The sequence shown here is derived from an EMBL/GenBank/DDBJ whole genome shotgun (WGS) entry which is preliminary data.</text>
</comment>
<feature type="domain" description="Serine aminopeptidase S33" evidence="1">
    <location>
        <begin position="39"/>
        <end position="303"/>
    </location>
</feature>
<sequence length="323" mass="34719">MTSDAASSHFIESGDEPGLRLHLRLRAPVGKDPLACPPVLLVHGATYASPLYDVAHPGASWLQAIAEAGFAAYALDIRGYGQSRSQVMEDADSPYATGDQALRDIDDAVTWLIARHGAGRVALGGGSWGSITTARYAATIGRGKVERLILYAPIFAERNQGWLTLLADPKEPSRINPGFGACRWVNEETTRLRWDEESPPGVTRRDDAVLTAMFQASLADDPLAKKQTPPAFRAPNGTFLDLWEAFNGRALYDPAAITCPTLLLRGGADMTSTRSDALALFDKLGTDARHYVEIADGGHFVSAENRAPQVFAEANAFLGLNVG</sequence>
<dbReference type="AlphaFoldDB" id="A0A3S2Z870"/>
<evidence type="ECO:0000313" key="2">
    <source>
        <dbReference type="EMBL" id="RVU36858.1"/>
    </source>
</evidence>
<keyword evidence="2" id="KW-0378">Hydrolase</keyword>
<name>A0A3S2Z870_9PROT</name>
<dbReference type="PANTHER" id="PTHR43194:SF2">
    <property type="entry name" value="PEROXISOMAL MEMBRANE PROTEIN LPX1"/>
    <property type="match status" value="1"/>
</dbReference>
<organism evidence="2 3">
    <name type="scientific">Hwanghaeella grinnelliae</name>
    <dbReference type="NCBI Taxonomy" id="2500179"/>
    <lineage>
        <taxon>Bacteria</taxon>
        <taxon>Pseudomonadati</taxon>
        <taxon>Pseudomonadota</taxon>
        <taxon>Alphaproteobacteria</taxon>
        <taxon>Rhodospirillales</taxon>
        <taxon>Rhodospirillaceae</taxon>
        <taxon>Hwanghaeella</taxon>
    </lineage>
</organism>
<protein>
    <submittedName>
        <fullName evidence="2">Alpha/beta fold hydrolase</fullName>
    </submittedName>
</protein>
<dbReference type="InterPro" id="IPR022742">
    <property type="entry name" value="Hydrolase_4"/>
</dbReference>
<dbReference type="Pfam" id="PF12146">
    <property type="entry name" value="Hydrolase_4"/>
    <property type="match status" value="1"/>
</dbReference>
<dbReference type="SUPFAM" id="SSF53474">
    <property type="entry name" value="alpha/beta-Hydrolases"/>
    <property type="match status" value="1"/>
</dbReference>
<accession>A0A3S2Z870</accession>
<dbReference type="PANTHER" id="PTHR43194">
    <property type="entry name" value="HYDROLASE ALPHA/BETA FOLD FAMILY"/>
    <property type="match status" value="1"/>
</dbReference>
<dbReference type="OrthoDB" id="5492442at2"/>
<evidence type="ECO:0000313" key="3">
    <source>
        <dbReference type="Proteomes" id="UP000287447"/>
    </source>
</evidence>